<dbReference type="RefSeq" id="WP_058754641.1">
    <property type="nucleotide sequence ID" value="NZ_LDTB01000008.1"/>
</dbReference>
<dbReference type="InterPro" id="IPR013813">
    <property type="entry name" value="Endoribo_LPSP/chorism_mut-like"/>
</dbReference>
<sequence>MTDRIDRALEELGLTLPQAAAPIAAYVPVVEAGGLLHVSGQLPFKDGAVMTGKLGDGTSLEDGQAAAQACALMVIAQVKAHLGNLQRITRIVKLGVFVNSTADFTDHPKVANGASDLMVKLFGDSGKHARAAVGVAALPLGAAVEVDAIIEVASAL</sequence>
<organism evidence="2 3">
    <name type="scientific">Sphingomonas endophytica</name>
    <dbReference type="NCBI Taxonomy" id="869719"/>
    <lineage>
        <taxon>Bacteria</taxon>
        <taxon>Pseudomonadati</taxon>
        <taxon>Pseudomonadota</taxon>
        <taxon>Alphaproteobacteria</taxon>
        <taxon>Sphingomonadales</taxon>
        <taxon>Sphingomonadaceae</taxon>
        <taxon>Sphingomonas</taxon>
    </lineage>
</organism>
<name>A0A147I8B2_9SPHN</name>
<dbReference type="PANTHER" id="PTHR43760:SF1">
    <property type="entry name" value="ENDORIBONUCLEASE L-PSP_CHORISMATE MUTASE-LIKE DOMAIN-CONTAINING PROTEIN"/>
    <property type="match status" value="1"/>
</dbReference>
<evidence type="ECO:0000313" key="2">
    <source>
        <dbReference type="EMBL" id="KTT75339.1"/>
    </source>
</evidence>
<evidence type="ECO:0000313" key="3">
    <source>
        <dbReference type="Proteomes" id="UP000074310"/>
    </source>
</evidence>
<evidence type="ECO:0000259" key="1">
    <source>
        <dbReference type="Pfam" id="PF14588"/>
    </source>
</evidence>
<dbReference type="CDD" id="cd02199">
    <property type="entry name" value="YjgF_YER057c_UK114_like_1"/>
    <property type="match status" value="1"/>
</dbReference>
<keyword evidence="3" id="KW-1185">Reference proteome</keyword>
<gene>
    <name evidence="2" type="ORF">NS334_03570</name>
</gene>
<dbReference type="InterPro" id="IPR035959">
    <property type="entry name" value="RutC-like_sf"/>
</dbReference>
<dbReference type="OrthoDB" id="9806350at2"/>
<dbReference type="PATRIC" id="fig|869719.3.peg.3430"/>
<protein>
    <submittedName>
        <fullName evidence="2">Endoribonuclease</fullName>
    </submittedName>
</protein>
<dbReference type="Gene3D" id="3.30.1330.40">
    <property type="entry name" value="RutC-like"/>
    <property type="match status" value="1"/>
</dbReference>
<dbReference type="AlphaFoldDB" id="A0A147I8B2"/>
<proteinExistence type="predicted"/>
<dbReference type="SUPFAM" id="SSF55298">
    <property type="entry name" value="YjgF-like"/>
    <property type="match status" value="1"/>
</dbReference>
<feature type="domain" description="Endoribonuclease L-PSP/chorismate mutase-like" evidence="1">
    <location>
        <begin position="11"/>
        <end position="144"/>
    </location>
</feature>
<dbReference type="Proteomes" id="UP000074310">
    <property type="component" value="Unassembled WGS sequence"/>
</dbReference>
<reference evidence="2 3" key="1">
    <citation type="journal article" date="2016" name="Front. Microbiol.">
        <title>Genomic Resource of Rice Seed Associated Bacteria.</title>
        <authorList>
            <person name="Midha S."/>
            <person name="Bansal K."/>
            <person name="Sharma S."/>
            <person name="Kumar N."/>
            <person name="Patil P.P."/>
            <person name="Chaudhry V."/>
            <person name="Patil P.B."/>
        </authorList>
    </citation>
    <scope>NUCLEOTIDE SEQUENCE [LARGE SCALE GENOMIC DNA]</scope>
    <source>
        <strain evidence="2 3">NS334</strain>
    </source>
</reference>
<dbReference type="EMBL" id="LDTB01000008">
    <property type="protein sequence ID" value="KTT75339.1"/>
    <property type="molecule type" value="Genomic_DNA"/>
</dbReference>
<accession>A0A147I8B2</accession>
<dbReference type="Pfam" id="PF14588">
    <property type="entry name" value="YjgF_endoribonc"/>
    <property type="match status" value="1"/>
</dbReference>
<dbReference type="PANTHER" id="PTHR43760">
    <property type="entry name" value="ENDORIBONUCLEASE-RELATED"/>
    <property type="match status" value="1"/>
</dbReference>
<comment type="caution">
    <text evidence="2">The sequence shown here is derived from an EMBL/GenBank/DDBJ whole genome shotgun (WGS) entry which is preliminary data.</text>
</comment>